<dbReference type="AlphaFoldDB" id="A0A919V8X1"/>
<keyword evidence="2" id="KW-0812">Transmembrane</keyword>
<protein>
    <submittedName>
        <fullName evidence="3">Uncharacterized protein</fullName>
    </submittedName>
</protein>
<organism evidence="3 4">
    <name type="scientific">Sinosporangium siamense</name>
    <dbReference type="NCBI Taxonomy" id="1367973"/>
    <lineage>
        <taxon>Bacteria</taxon>
        <taxon>Bacillati</taxon>
        <taxon>Actinomycetota</taxon>
        <taxon>Actinomycetes</taxon>
        <taxon>Streptosporangiales</taxon>
        <taxon>Streptosporangiaceae</taxon>
        <taxon>Sinosporangium</taxon>
    </lineage>
</organism>
<keyword evidence="2" id="KW-1133">Transmembrane helix</keyword>
<dbReference type="Proteomes" id="UP000606172">
    <property type="component" value="Unassembled WGS sequence"/>
</dbReference>
<keyword evidence="2" id="KW-0472">Membrane</keyword>
<feature type="transmembrane region" description="Helical" evidence="2">
    <location>
        <begin position="7"/>
        <end position="27"/>
    </location>
</feature>
<proteinExistence type="predicted"/>
<accession>A0A919V8X1</accession>
<comment type="caution">
    <text evidence="3">The sequence shown here is derived from an EMBL/GenBank/DDBJ whole genome shotgun (WGS) entry which is preliminary data.</text>
</comment>
<name>A0A919V8X1_9ACTN</name>
<evidence type="ECO:0000313" key="4">
    <source>
        <dbReference type="Proteomes" id="UP000606172"/>
    </source>
</evidence>
<reference evidence="3" key="1">
    <citation type="submission" date="2021-01" db="EMBL/GenBank/DDBJ databases">
        <title>Whole genome shotgun sequence of Sinosporangium siamense NBRC 109515.</title>
        <authorList>
            <person name="Komaki H."/>
            <person name="Tamura T."/>
        </authorList>
    </citation>
    <scope>NUCLEOTIDE SEQUENCE</scope>
    <source>
        <strain evidence="3">NBRC 109515</strain>
    </source>
</reference>
<feature type="transmembrane region" description="Helical" evidence="2">
    <location>
        <begin position="33"/>
        <end position="54"/>
    </location>
</feature>
<feature type="region of interest" description="Disordered" evidence="1">
    <location>
        <begin position="56"/>
        <end position="119"/>
    </location>
</feature>
<dbReference type="EMBL" id="BOOW01000046">
    <property type="protein sequence ID" value="GII96570.1"/>
    <property type="molecule type" value="Genomic_DNA"/>
</dbReference>
<feature type="compositionally biased region" description="Polar residues" evidence="1">
    <location>
        <begin position="100"/>
        <end position="110"/>
    </location>
</feature>
<keyword evidence="4" id="KW-1185">Reference proteome</keyword>
<gene>
    <name evidence="3" type="ORF">Ssi02_68010</name>
</gene>
<evidence type="ECO:0000313" key="3">
    <source>
        <dbReference type="EMBL" id="GII96570.1"/>
    </source>
</evidence>
<evidence type="ECO:0000256" key="1">
    <source>
        <dbReference type="SAM" id="MobiDB-lite"/>
    </source>
</evidence>
<evidence type="ECO:0000256" key="2">
    <source>
        <dbReference type="SAM" id="Phobius"/>
    </source>
</evidence>
<sequence length="119" mass="12315">MSARRVVLAGTAVVVAVVATMLAVLQWNSPNKVTITAAALAGLAAVIVAFWATFPKRPPGSPGTPDDDVRLSPPLGQVNPQPGQPTAEMETAGAAHNPFSPLQETNTPDSPAQDKVHDE</sequence>